<evidence type="ECO:0000256" key="1">
    <source>
        <dbReference type="ARBA" id="ARBA00022475"/>
    </source>
</evidence>
<dbReference type="Proteomes" id="UP000076038">
    <property type="component" value="Chromosome"/>
</dbReference>
<evidence type="ECO:0000256" key="3">
    <source>
        <dbReference type="ARBA" id="ARBA00022989"/>
    </source>
</evidence>
<dbReference type="InterPro" id="IPR010445">
    <property type="entry name" value="LapA_dom"/>
</dbReference>
<proteinExistence type="predicted"/>
<evidence type="ECO:0000313" key="9">
    <source>
        <dbReference type="Proteomes" id="UP000076038"/>
    </source>
</evidence>
<name>A0A143QPH2_RHOFA</name>
<sequence length="146" mass="15323">MATRADDNNEAPFDTSASATPGFDRPTSAAGDLTPITTPDSDGHSAPDPEFVPEQQHTPTDVAHTRTAALWTGLVVGAVVLVVLLVFIVQNLDSVTVQIFAWQLDLPLGISMLLAAIAGALVMAMAGGARILQVRRAAKKNQRHGS</sequence>
<keyword evidence="2 6" id="KW-0812">Transmembrane</keyword>
<dbReference type="OrthoDB" id="4427099at2"/>
<keyword evidence="9" id="KW-1185">Reference proteome</keyword>
<evidence type="ECO:0000256" key="4">
    <source>
        <dbReference type="ARBA" id="ARBA00023136"/>
    </source>
</evidence>
<feature type="domain" description="Lipopolysaccharide assembly protein A" evidence="7">
    <location>
        <begin position="90"/>
        <end position="143"/>
    </location>
</feature>
<feature type="transmembrane region" description="Helical" evidence="6">
    <location>
        <begin position="109"/>
        <end position="132"/>
    </location>
</feature>
<feature type="region of interest" description="Disordered" evidence="5">
    <location>
        <begin position="1"/>
        <end position="60"/>
    </location>
</feature>
<feature type="transmembrane region" description="Helical" evidence="6">
    <location>
        <begin position="68"/>
        <end position="89"/>
    </location>
</feature>
<gene>
    <name evidence="8" type="ORF">A3Q41_03614</name>
</gene>
<keyword evidence="4 6" id="KW-0472">Membrane</keyword>
<evidence type="ECO:0000256" key="2">
    <source>
        <dbReference type="ARBA" id="ARBA00022692"/>
    </source>
</evidence>
<dbReference type="KEGG" id="rhs:A3Q41_03614"/>
<dbReference type="Pfam" id="PF06305">
    <property type="entry name" value="LapA_dom"/>
    <property type="match status" value="1"/>
</dbReference>
<reference evidence="8 9" key="1">
    <citation type="journal article" date="2016" name="Genome Announc.">
        <title>Complete Genome and Plasmid Sequences for Rhodococcus fascians D188 and Draft Sequences for Rhodococcus Isolates PBTS 1 and PBTS 2.</title>
        <authorList>
            <person name="Stamler R.A."/>
            <person name="Vereecke D."/>
            <person name="Zhang Y."/>
            <person name="Schilkey F."/>
            <person name="Devitt N."/>
            <person name="Randall J.J."/>
        </authorList>
    </citation>
    <scope>NUCLEOTIDE SEQUENCE [LARGE SCALE GENOMIC DNA]</scope>
    <source>
        <strain evidence="8 9">PBTS2</strain>
    </source>
</reference>
<keyword evidence="3 6" id="KW-1133">Transmembrane helix</keyword>
<dbReference type="PATRIC" id="fig|1653479.3.peg.3664"/>
<dbReference type="RefSeq" id="WP_032370957.1">
    <property type="nucleotide sequence ID" value="NZ_CP015220.1"/>
</dbReference>
<evidence type="ECO:0000259" key="7">
    <source>
        <dbReference type="Pfam" id="PF06305"/>
    </source>
</evidence>
<organism evidence="8 9">
    <name type="scientific">Rhodococcoides fascians</name>
    <name type="common">Rhodococcus fascians</name>
    <dbReference type="NCBI Taxonomy" id="1828"/>
    <lineage>
        <taxon>Bacteria</taxon>
        <taxon>Bacillati</taxon>
        <taxon>Actinomycetota</taxon>
        <taxon>Actinomycetes</taxon>
        <taxon>Mycobacteriales</taxon>
        <taxon>Nocardiaceae</taxon>
        <taxon>Rhodococcoides</taxon>
    </lineage>
</organism>
<protein>
    <submittedName>
        <fullName evidence="8">Putative membrane protein</fullName>
    </submittedName>
</protein>
<evidence type="ECO:0000313" key="8">
    <source>
        <dbReference type="EMBL" id="AMY24900.1"/>
    </source>
</evidence>
<dbReference type="AlphaFoldDB" id="A0A143QPH2"/>
<reference evidence="9" key="2">
    <citation type="submission" date="2016-04" db="EMBL/GenBank/DDBJ databases">
        <title>Complete Genome and Plasmid Sequences for Rhodococcus fascians D188 and Draft Sequences for Rhodococcus spp. Isolates PBTS 1 and PBTS 2.</title>
        <authorList>
            <person name="Stamer R."/>
            <person name="Vereecke D."/>
            <person name="Zhang Y."/>
            <person name="Schilkey F."/>
            <person name="Devitt N."/>
            <person name="Randall J."/>
        </authorList>
    </citation>
    <scope>NUCLEOTIDE SEQUENCE [LARGE SCALE GENOMIC DNA]</scope>
    <source>
        <strain evidence="9">PBTS2</strain>
    </source>
</reference>
<dbReference type="GO" id="GO:0005886">
    <property type="term" value="C:plasma membrane"/>
    <property type="evidence" value="ECO:0007669"/>
    <property type="project" value="InterPro"/>
</dbReference>
<evidence type="ECO:0000256" key="6">
    <source>
        <dbReference type="SAM" id="Phobius"/>
    </source>
</evidence>
<evidence type="ECO:0000256" key="5">
    <source>
        <dbReference type="SAM" id="MobiDB-lite"/>
    </source>
</evidence>
<accession>A0A143QPH2</accession>
<dbReference type="EMBL" id="CP015220">
    <property type="protein sequence ID" value="AMY24900.1"/>
    <property type="molecule type" value="Genomic_DNA"/>
</dbReference>
<keyword evidence="1" id="KW-1003">Cell membrane</keyword>